<accession>A0ACB8TCC7</accession>
<evidence type="ECO:0000313" key="1">
    <source>
        <dbReference type="EMBL" id="KAI0066232.1"/>
    </source>
</evidence>
<reference evidence="1" key="1">
    <citation type="submission" date="2021-03" db="EMBL/GenBank/DDBJ databases">
        <authorList>
            <consortium name="DOE Joint Genome Institute"/>
            <person name="Ahrendt S."/>
            <person name="Looney B.P."/>
            <person name="Miyauchi S."/>
            <person name="Morin E."/>
            <person name="Drula E."/>
            <person name="Courty P.E."/>
            <person name="Chicoki N."/>
            <person name="Fauchery L."/>
            <person name="Kohler A."/>
            <person name="Kuo A."/>
            <person name="Labutti K."/>
            <person name="Pangilinan J."/>
            <person name="Lipzen A."/>
            <person name="Riley R."/>
            <person name="Andreopoulos W."/>
            <person name="He G."/>
            <person name="Johnson J."/>
            <person name="Barry K.W."/>
            <person name="Grigoriev I.V."/>
            <person name="Nagy L."/>
            <person name="Hibbett D."/>
            <person name="Henrissat B."/>
            <person name="Matheny P.B."/>
            <person name="Labbe J."/>
            <person name="Martin F."/>
        </authorList>
    </citation>
    <scope>NUCLEOTIDE SEQUENCE</scope>
    <source>
        <strain evidence="1">HHB10654</strain>
    </source>
</reference>
<gene>
    <name evidence="1" type="ORF">BV25DRAFT_1521635</name>
</gene>
<name>A0ACB8TCC7_9AGAM</name>
<sequence>MIPSRTAVLALSALLLGRAVKADGGRSNSSSGSDNDDCDDDDDFTGPQSNPAACPTSATPGASAPPAIATPSAISTAPAIPITTPSTSTTPASIGPPLFGDGIRPASLSHGAIAGIAIAGSTYPSDFVLPIGLMSCAVIAFCALFALFLWYGRRKGRIWHKKTQEDIDPEPLSPRPEMRMANEPLVPIFAPSVSSAPSEMHRFLAVRRAEKTGLTPSVPEPVSPVSDPTSLTSLAAEHSAEPAASISHAASEMAVHGSHFSHNHLGQNPMDAGGPGGPPPKYERY</sequence>
<proteinExistence type="predicted"/>
<dbReference type="Proteomes" id="UP000814140">
    <property type="component" value="Unassembled WGS sequence"/>
</dbReference>
<protein>
    <submittedName>
        <fullName evidence="1">Uncharacterized protein</fullName>
    </submittedName>
</protein>
<comment type="caution">
    <text evidence="1">The sequence shown here is derived from an EMBL/GenBank/DDBJ whole genome shotgun (WGS) entry which is preliminary data.</text>
</comment>
<keyword evidence="2" id="KW-1185">Reference proteome</keyword>
<dbReference type="EMBL" id="MU277193">
    <property type="protein sequence ID" value="KAI0066232.1"/>
    <property type="molecule type" value="Genomic_DNA"/>
</dbReference>
<evidence type="ECO:0000313" key="2">
    <source>
        <dbReference type="Proteomes" id="UP000814140"/>
    </source>
</evidence>
<organism evidence="1 2">
    <name type="scientific">Artomyces pyxidatus</name>
    <dbReference type="NCBI Taxonomy" id="48021"/>
    <lineage>
        <taxon>Eukaryota</taxon>
        <taxon>Fungi</taxon>
        <taxon>Dikarya</taxon>
        <taxon>Basidiomycota</taxon>
        <taxon>Agaricomycotina</taxon>
        <taxon>Agaricomycetes</taxon>
        <taxon>Russulales</taxon>
        <taxon>Auriscalpiaceae</taxon>
        <taxon>Artomyces</taxon>
    </lineage>
</organism>
<reference evidence="1" key="2">
    <citation type="journal article" date="2022" name="New Phytol.">
        <title>Evolutionary transition to the ectomycorrhizal habit in the genomes of a hyperdiverse lineage of mushroom-forming fungi.</title>
        <authorList>
            <person name="Looney B."/>
            <person name="Miyauchi S."/>
            <person name="Morin E."/>
            <person name="Drula E."/>
            <person name="Courty P.E."/>
            <person name="Kohler A."/>
            <person name="Kuo A."/>
            <person name="LaButti K."/>
            <person name="Pangilinan J."/>
            <person name="Lipzen A."/>
            <person name="Riley R."/>
            <person name="Andreopoulos W."/>
            <person name="He G."/>
            <person name="Johnson J."/>
            <person name="Nolan M."/>
            <person name="Tritt A."/>
            <person name="Barry K.W."/>
            <person name="Grigoriev I.V."/>
            <person name="Nagy L.G."/>
            <person name="Hibbett D."/>
            <person name="Henrissat B."/>
            <person name="Matheny P.B."/>
            <person name="Labbe J."/>
            <person name="Martin F.M."/>
        </authorList>
    </citation>
    <scope>NUCLEOTIDE SEQUENCE</scope>
    <source>
        <strain evidence="1">HHB10654</strain>
    </source>
</reference>